<dbReference type="Pfam" id="PF02565">
    <property type="entry name" value="RecO_C"/>
    <property type="match status" value="1"/>
</dbReference>
<evidence type="ECO:0000256" key="6">
    <source>
        <dbReference type="ARBA" id="ARBA00033409"/>
    </source>
</evidence>
<dbReference type="InterPro" id="IPR012340">
    <property type="entry name" value="NA-bd_OB-fold"/>
</dbReference>
<dbReference type="PANTHER" id="PTHR33991">
    <property type="entry name" value="DNA REPAIR PROTEIN RECO"/>
    <property type="match status" value="1"/>
</dbReference>
<proteinExistence type="inferred from homology"/>
<dbReference type="InterPro" id="IPR037278">
    <property type="entry name" value="ARFGAP/RecO"/>
</dbReference>
<dbReference type="InterPro" id="IPR042242">
    <property type="entry name" value="RecO_C"/>
</dbReference>
<dbReference type="GO" id="GO:0006302">
    <property type="term" value="P:double-strand break repair"/>
    <property type="evidence" value="ECO:0007669"/>
    <property type="project" value="TreeGrafter"/>
</dbReference>
<dbReference type="Gene3D" id="1.20.1440.120">
    <property type="entry name" value="Recombination protein O, C-terminal domain"/>
    <property type="match status" value="1"/>
</dbReference>
<dbReference type="Gene3D" id="2.40.50.140">
    <property type="entry name" value="Nucleic acid-binding proteins"/>
    <property type="match status" value="1"/>
</dbReference>
<keyword evidence="4 7" id="KW-0233">DNA recombination</keyword>
<evidence type="ECO:0000313" key="10">
    <source>
        <dbReference type="Proteomes" id="UP000228896"/>
    </source>
</evidence>
<evidence type="ECO:0000256" key="4">
    <source>
        <dbReference type="ARBA" id="ARBA00023172"/>
    </source>
</evidence>
<evidence type="ECO:0000259" key="8">
    <source>
        <dbReference type="Pfam" id="PF11967"/>
    </source>
</evidence>
<keyword evidence="5 7" id="KW-0234">DNA repair</keyword>
<gene>
    <name evidence="7 9" type="primary">recO</name>
    <name evidence="9" type="ORF">COS18_03565</name>
</gene>
<dbReference type="GO" id="GO:0006310">
    <property type="term" value="P:DNA recombination"/>
    <property type="evidence" value="ECO:0007669"/>
    <property type="project" value="UniProtKB-UniRule"/>
</dbReference>
<dbReference type="Proteomes" id="UP000228896">
    <property type="component" value="Unassembled WGS sequence"/>
</dbReference>
<accession>A0A2M7DMN3</accession>
<dbReference type="SUPFAM" id="SSF57863">
    <property type="entry name" value="ArfGap/RecO-like zinc finger"/>
    <property type="match status" value="1"/>
</dbReference>
<evidence type="ECO:0000256" key="1">
    <source>
        <dbReference type="ARBA" id="ARBA00007452"/>
    </source>
</evidence>
<comment type="function">
    <text evidence="7">Involved in DNA repair and RecF pathway recombination.</text>
</comment>
<evidence type="ECO:0000256" key="7">
    <source>
        <dbReference type="HAMAP-Rule" id="MF_00201"/>
    </source>
</evidence>
<evidence type="ECO:0000256" key="3">
    <source>
        <dbReference type="ARBA" id="ARBA00022763"/>
    </source>
</evidence>
<evidence type="ECO:0000313" key="9">
    <source>
        <dbReference type="EMBL" id="PIV50968.1"/>
    </source>
</evidence>
<dbReference type="GO" id="GO:0043590">
    <property type="term" value="C:bacterial nucleoid"/>
    <property type="evidence" value="ECO:0007669"/>
    <property type="project" value="TreeGrafter"/>
</dbReference>
<feature type="domain" description="DNA replication/recombination mediator RecO N-terminal" evidence="8">
    <location>
        <begin position="11"/>
        <end position="85"/>
    </location>
</feature>
<organism evidence="9 10">
    <name type="scientific">Candidatus Falkowbacteria bacterium CG02_land_8_20_14_3_00_36_14</name>
    <dbReference type="NCBI Taxonomy" id="1974560"/>
    <lineage>
        <taxon>Bacteria</taxon>
        <taxon>Candidatus Falkowiibacteriota</taxon>
    </lineage>
</organism>
<sequence length="245" mass="28123">MWIKFSFMDETYLTKAIILDRQDWREYDSKLTLYSPAKGKIILVARGVKKLKSKLAGHLEPISLSQIMAIRGRQVDYIGSAVNIECFVGIKSDLDKINAAGDAIRIFNNIIKEGEADESIFNLLTEFLKILDKAGKNYQLLKYFFILKLMSQLGYKPELYNCLKCKKRVSPANNYFDLSKGGLICQECNNNDNKKEILAISSDGIKVLRLAVQSYLNKMTKLKIYNKLKNEVKNIISSFQEYQIY</sequence>
<dbReference type="PANTHER" id="PTHR33991:SF1">
    <property type="entry name" value="DNA REPAIR PROTEIN RECO"/>
    <property type="match status" value="1"/>
</dbReference>
<reference evidence="10" key="1">
    <citation type="submission" date="2017-09" db="EMBL/GenBank/DDBJ databases">
        <title>Depth-based differentiation of microbial function through sediment-hosted aquifers and enrichment of novel symbionts in the deep terrestrial subsurface.</title>
        <authorList>
            <person name="Probst A.J."/>
            <person name="Ladd B."/>
            <person name="Jarett J.K."/>
            <person name="Geller-Mcgrath D.E."/>
            <person name="Sieber C.M.K."/>
            <person name="Emerson J.B."/>
            <person name="Anantharaman K."/>
            <person name="Thomas B.C."/>
            <person name="Malmstrom R."/>
            <person name="Stieglmeier M."/>
            <person name="Klingl A."/>
            <person name="Woyke T."/>
            <person name="Ryan C.M."/>
            <person name="Banfield J.F."/>
        </authorList>
    </citation>
    <scope>NUCLEOTIDE SEQUENCE [LARGE SCALE GENOMIC DNA]</scope>
</reference>
<dbReference type="SUPFAM" id="SSF50249">
    <property type="entry name" value="Nucleic acid-binding proteins"/>
    <property type="match status" value="1"/>
</dbReference>
<protein>
    <recommendedName>
        <fullName evidence="2 7">DNA repair protein RecO</fullName>
    </recommendedName>
    <alternativeName>
        <fullName evidence="6 7">Recombination protein O</fullName>
    </alternativeName>
</protein>
<dbReference type="NCBIfam" id="TIGR00613">
    <property type="entry name" value="reco"/>
    <property type="match status" value="1"/>
</dbReference>
<dbReference type="InterPro" id="IPR003717">
    <property type="entry name" value="RecO"/>
</dbReference>
<evidence type="ECO:0000256" key="2">
    <source>
        <dbReference type="ARBA" id="ARBA00021310"/>
    </source>
</evidence>
<dbReference type="EMBL" id="PETS01000091">
    <property type="protein sequence ID" value="PIV50968.1"/>
    <property type="molecule type" value="Genomic_DNA"/>
</dbReference>
<comment type="similarity">
    <text evidence="1 7">Belongs to the RecO family.</text>
</comment>
<dbReference type="HAMAP" id="MF_00201">
    <property type="entry name" value="RecO"/>
    <property type="match status" value="1"/>
</dbReference>
<evidence type="ECO:0000256" key="5">
    <source>
        <dbReference type="ARBA" id="ARBA00023204"/>
    </source>
</evidence>
<keyword evidence="3 7" id="KW-0227">DNA damage</keyword>
<comment type="caution">
    <text evidence="9">The sequence shown here is derived from an EMBL/GenBank/DDBJ whole genome shotgun (WGS) entry which is preliminary data.</text>
</comment>
<dbReference type="InterPro" id="IPR022572">
    <property type="entry name" value="DNA_rep/recomb_RecO_N"/>
</dbReference>
<dbReference type="Pfam" id="PF11967">
    <property type="entry name" value="RecO_N"/>
    <property type="match status" value="1"/>
</dbReference>
<name>A0A2M7DMN3_9BACT</name>
<dbReference type="AlphaFoldDB" id="A0A2M7DMN3"/>